<dbReference type="EMBL" id="JBHRSJ010000034">
    <property type="protein sequence ID" value="MFC2973779.1"/>
    <property type="molecule type" value="Genomic_DNA"/>
</dbReference>
<dbReference type="SUPFAM" id="SSF52374">
    <property type="entry name" value="Nucleotidylyl transferase"/>
    <property type="match status" value="1"/>
</dbReference>
<comment type="cofactor">
    <cofactor evidence="12">
        <name>Zn(2+)</name>
        <dbReference type="ChEBI" id="CHEBI:29105"/>
    </cofactor>
    <text evidence="12">Binds 1 zinc ion per subunit.</text>
</comment>
<organism evidence="16 17">
    <name type="scientific">Azotobacter bryophylli</name>
    <dbReference type="NCBI Taxonomy" id="1986537"/>
    <lineage>
        <taxon>Bacteria</taxon>
        <taxon>Pseudomonadati</taxon>
        <taxon>Pseudomonadota</taxon>
        <taxon>Gammaproteobacteria</taxon>
        <taxon>Pseudomonadales</taxon>
        <taxon>Pseudomonadaceae</taxon>
        <taxon>Azotobacter</taxon>
    </lineage>
</organism>
<gene>
    <name evidence="12 16" type="primary">ileS</name>
    <name evidence="16" type="ORF">ACFOJE_16360</name>
</gene>
<dbReference type="PANTHER" id="PTHR42765">
    <property type="entry name" value="SOLEUCYL-TRNA SYNTHETASE"/>
    <property type="match status" value="1"/>
</dbReference>
<comment type="catalytic activity">
    <reaction evidence="11 12">
        <text>tRNA(Ile) + L-isoleucine + ATP = L-isoleucyl-tRNA(Ile) + AMP + diphosphate</text>
        <dbReference type="Rhea" id="RHEA:11060"/>
        <dbReference type="Rhea" id="RHEA-COMP:9666"/>
        <dbReference type="Rhea" id="RHEA-COMP:9695"/>
        <dbReference type="ChEBI" id="CHEBI:30616"/>
        <dbReference type="ChEBI" id="CHEBI:33019"/>
        <dbReference type="ChEBI" id="CHEBI:58045"/>
        <dbReference type="ChEBI" id="CHEBI:78442"/>
        <dbReference type="ChEBI" id="CHEBI:78528"/>
        <dbReference type="ChEBI" id="CHEBI:456215"/>
        <dbReference type="EC" id="6.1.1.5"/>
    </reaction>
</comment>
<dbReference type="InterPro" id="IPR002300">
    <property type="entry name" value="aa-tRNA-synth_Ia"/>
</dbReference>
<evidence type="ECO:0000256" key="6">
    <source>
        <dbReference type="ARBA" id="ARBA00022833"/>
    </source>
</evidence>
<feature type="binding site" evidence="12">
    <location>
        <position position="567"/>
    </location>
    <ligand>
        <name>L-isoleucyl-5'-AMP</name>
        <dbReference type="ChEBI" id="CHEBI:178002"/>
    </ligand>
</feature>
<keyword evidence="4 12" id="KW-0479">Metal-binding</keyword>
<evidence type="ECO:0000256" key="7">
    <source>
        <dbReference type="ARBA" id="ARBA00022840"/>
    </source>
</evidence>
<dbReference type="InterPro" id="IPR002301">
    <property type="entry name" value="Ile-tRNA-ligase"/>
</dbReference>
<reference evidence="17" key="1">
    <citation type="journal article" date="2019" name="Int. J. Syst. Evol. Microbiol.">
        <title>The Global Catalogue of Microorganisms (GCM) 10K type strain sequencing project: providing services to taxonomists for standard genome sequencing and annotation.</title>
        <authorList>
            <consortium name="The Broad Institute Genomics Platform"/>
            <consortium name="The Broad Institute Genome Sequencing Center for Infectious Disease"/>
            <person name="Wu L."/>
            <person name="Ma J."/>
        </authorList>
    </citation>
    <scope>NUCLEOTIDE SEQUENCE [LARGE SCALE GENOMIC DNA]</scope>
    <source>
        <strain evidence="17">KCTC 62195</strain>
    </source>
</reference>
<feature type="domain" description="Aminoacyl-tRNA synthetase class Ia" evidence="13">
    <location>
        <begin position="28"/>
        <end position="646"/>
    </location>
</feature>
<feature type="short sequence motif" description="'KMSKS' region" evidence="12">
    <location>
        <begin position="608"/>
        <end position="612"/>
    </location>
</feature>
<accession>A0ABV7AWL5</accession>
<dbReference type="PROSITE" id="PS00178">
    <property type="entry name" value="AA_TRNA_LIGASE_I"/>
    <property type="match status" value="1"/>
</dbReference>
<feature type="binding site" evidence="12">
    <location>
        <position position="611"/>
    </location>
    <ligand>
        <name>ATP</name>
        <dbReference type="ChEBI" id="CHEBI:30616"/>
    </ligand>
</feature>
<dbReference type="InterPro" id="IPR010663">
    <property type="entry name" value="Znf_FPG/IleRS"/>
</dbReference>
<proteinExistence type="inferred from homology"/>
<evidence type="ECO:0000256" key="4">
    <source>
        <dbReference type="ARBA" id="ARBA00022723"/>
    </source>
</evidence>
<comment type="similarity">
    <text evidence="1 12">Belongs to the class-I aminoacyl-tRNA synthetase family. IleS type 1 subfamily.</text>
</comment>
<feature type="binding site" evidence="12">
    <location>
        <position position="906"/>
    </location>
    <ligand>
        <name>Zn(2+)</name>
        <dbReference type="ChEBI" id="CHEBI:29105"/>
    </ligand>
</feature>
<evidence type="ECO:0000256" key="5">
    <source>
        <dbReference type="ARBA" id="ARBA00022741"/>
    </source>
</evidence>
<dbReference type="PRINTS" id="PR00984">
    <property type="entry name" value="TRNASYNTHILE"/>
</dbReference>
<evidence type="ECO:0000313" key="17">
    <source>
        <dbReference type="Proteomes" id="UP001595457"/>
    </source>
</evidence>
<dbReference type="SUPFAM" id="SSF50677">
    <property type="entry name" value="ValRS/IleRS/LeuRS editing domain"/>
    <property type="match status" value="1"/>
</dbReference>
<keyword evidence="17" id="KW-1185">Reference proteome</keyword>
<feature type="short sequence motif" description="'HIGH' region" evidence="12">
    <location>
        <begin position="58"/>
        <end position="68"/>
    </location>
</feature>
<feature type="domain" description="Methionyl/Valyl/Leucyl/Isoleucyl-tRNA synthetase anticodon-binding" evidence="15">
    <location>
        <begin position="691"/>
        <end position="847"/>
    </location>
</feature>
<dbReference type="GO" id="GO:0004822">
    <property type="term" value="F:isoleucine-tRNA ligase activity"/>
    <property type="evidence" value="ECO:0007669"/>
    <property type="project" value="UniProtKB-EC"/>
</dbReference>
<dbReference type="Proteomes" id="UP001595457">
    <property type="component" value="Unassembled WGS sequence"/>
</dbReference>
<dbReference type="PANTHER" id="PTHR42765:SF1">
    <property type="entry name" value="ISOLEUCINE--TRNA LIGASE, MITOCHONDRIAL"/>
    <property type="match status" value="1"/>
</dbReference>
<keyword evidence="8 12" id="KW-0648">Protein biosynthesis</keyword>
<comment type="caution">
    <text evidence="16">The sequence shown here is derived from an EMBL/GenBank/DDBJ whole genome shotgun (WGS) entry which is preliminary data.</text>
</comment>
<dbReference type="NCBIfam" id="TIGR00392">
    <property type="entry name" value="ileS"/>
    <property type="match status" value="1"/>
</dbReference>
<dbReference type="Gene3D" id="3.90.740.10">
    <property type="entry name" value="Valyl/Leucyl/Isoleucyl-tRNA synthetase, editing domain"/>
    <property type="match status" value="1"/>
</dbReference>
<comment type="domain">
    <text evidence="12">IleRS has two distinct active sites: one for aminoacylation and one for editing. The misactivated valine is translocated from the active site to the editing site, which sterically excludes the correctly activated isoleucine. The single editing site contains two valyl binding pockets, one specific for each substrate (Val-AMP or Val-tRNA(Ile)).</text>
</comment>
<comment type="subunit">
    <text evidence="12">Monomer.</text>
</comment>
<dbReference type="CDD" id="cd07960">
    <property type="entry name" value="Anticodon_Ia_Ile_BEm"/>
    <property type="match status" value="1"/>
</dbReference>
<dbReference type="Pfam" id="PF08264">
    <property type="entry name" value="Anticodon_1"/>
    <property type="match status" value="1"/>
</dbReference>
<dbReference type="Gene3D" id="1.10.730.20">
    <property type="match status" value="1"/>
</dbReference>
<evidence type="ECO:0000256" key="2">
    <source>
        <dbReference type="ARBA" id="ARBA00022490"/>
    </source>
</evidence>
<evidence type="ECO:0000256" key="9">
    <source>
        <dbReference type="ARBA" id="ARBA00023146"/>
    </source>
</evidence>
<dbReference type="Pfam" id="PF00133">
    <property type="entry name" value="tRNA-synt_1"/>
    <property type="match status" value="1"/>
</dbReference>
<dbReference type="InterPro" id="IPR009080">
    <property type="entry name" value="tRNAsynth_Ia_anticodon-bd"/>
</dbReference>
<dbReference type="InterPro" id="IPR001412">
    <property type="entry name" value="aa-tRNA-synth_I_CS"/>
</dbReference>
<evidence type="ECO:0000256" key="10">
    <source>
        <dbReference type="ARBA" id="ARBA00025217"/>
    </source>
</evidence>
<keyword evidence="3 12" id="KW-0436">Ligase</keyword>
<evidence type="ECO:0000256" key="8">
    <source>
        <dbReference type="ARBA" id="ARBA00022917"/>
    </source>
</evidence>
<evidence type="ECO:0000259" key="14">
    <source>
        <dbReference type="Pfam" id="PF06827"/>
    </source>
</evidence>
<evidence type="ECO:0000256" key="1">
    <source>
        <dbReference type="ARBA" id="ARBA00006887"/>
    </source>
</evidence>
<keyword evidence="6 12" id="KW-0862">Zinc</keyword>
<protein>
    <recommendedName>
        <fullName evidence="12">Isoleucine--tRNA ligase</fullName>
        <ecNumber evidence="12">6.1.1.5</ecNumber>
    </recommendedName>
    <alternativeName>
        <fullName evidence="12">Isoleucyl-tRNA synthetase</fullName>
        <shortName evidence="12">IleRS</shortName>
    </alternativeName>
</protein>
<dbReference type="Pfam" id="PF06827">
    <property type="entry name" value="zf-FPG_IleRS"/>
    <property type="match status" value="1"/>
</dbReference>
<keyword evidence="5 12" id="KW-0547">Nucleotide-binding</keyword>
<feature type="binding site" evidence="12">
    <location>
        <position position="909"/>
    </location>
    <ligand>
        <name>Zn(2+)</name>
        <dbReference type="ChEBI" id="CHEBI:29105"/>
    </ligand>
</feature>
<dbReference type="EC" id="6.1.1.5" evidence="12"/>
<dbReference type="InterPro" id="IPR033708">
    <property type="entry name" value="Anticodon_Ile_BEm"/>
</dbReference>
<feature type="domain" description="Zinc finger FPG/IleRS-type" evidence="14">
    <location>
        <begin position="905"/>
        <end position="931"/>
    </location>
</feature>
<sequence>MTDYKATLNLPETAFPMKAGLPQREPEMLQHWNSIGLYQKLRQIGEGRPKFILHDGPPYANGNIHIGHAVNKIIKDMIVRSKTLAGFDAPYVPGWDCHGLPIEHKVETTFGKNQPADLTRERCRAYAAEQVEGQKADFIRLGVLGDWANPYRTMDFSNEAGEIRALAKMVEGGFVFKGLKPVNWCFDCGSALAEAEVEYQDKKSDAIDVAFQVEDADKLAAAFGLSSLDKPTSIVIWTTTPWTIPANQALNVHPEFTYALVDCGDRQLVLAEELVEGCLARYGLDGQVIATAKGEALELVRFRHPFYERFSPVYLADYVALDAGTGIVHSAPAYGEDDFRSCKQYGMSNDDILSPVQSNGVYVESLPFFGGQFIWKANPNIVVKLDEVGALLKHASITHSYMHCWRHKTPLIYRATAQWFVGMDKQPAEGSTLRERALTAIEQTEFVPAWGQARLHGMIAGRPDWCISRQRNWGVPIPFFLHKESGELHPRTVDLMEEVAKRVEKEGIEAWFKLEPVELLGDEAAQYDKIADTLDVWFDSGTTHWHVMRGSHPMGHEQGPRADLYLEGSDQHRGWFHSSLLTGCAIDGHAPYRGLLTHGFTVDENGRKMSKSLGNVIAPQEITDSMGADILRLWVAATDYSGEMAVSKQILQRSADAYRRIRNTARFLLSNLNGFDPAKDLLAAEDMLALDRWAVDRALLLQREIKEAFDSYRFWVVYQKVHNFCVQELGGFYLDIIKDRQYTTAADSVARRSCQSAMYHIGEALVRWIAPILAFTAEEIWQYLPGDRNESVMLNTWYEGLSELPEGFELGRAFWDRIMTVKAAVNKELENQRAAKAIGGNLQAEVTLYGDAALTESLAKLGDELRFVLITSAATVEPLATAAADAVETDVGGLKLKVVKSGHAKCGRCWHHREDVGIDPAHPEICGRCVENIEGEGEVRHYA</sequence>
<dbReference type="SUPFAM" id="SSF47323">
    <property type="entry name" value="Anticodon-binding domain of a subclass of class I aminoacyl-tRNA synthetases"/>
    <property type="match status" value="1"/>
</dbReference>
<feature type="binding site" evidence="12">
    <location>
        <position position="926"/>
    </location>
    <ligand>
        <name>Zn(2+)</name>
        <dbReference type="ChEBI" id="CHEBI:29105"/>
    </ligand>
</feature>
<dbReference type="InterPro" id="IPR023585">
    <property type="entry name" value="Ile-tRNA-ligase_type1"/>
</dbReference>
<dbReference type="Gene3D" id="3.40.50.620">
    <property type="entry name" value="HUPs"/>
    <property type="match status" value="2"/>
</dbReference>
<dbReference type="InterPro" id="IPR050081">
    <property type="entry name" value="Ile-tRNA_ligase"/>
</dbReference>
<keyword evidence="7 12" id="KW-0067">ATP-binding</keyword>
<feature type="binding site" evidence="12">
    <location>
        <position position="929"/>
    </location>
    <ligand>
        <name>Zn(2+)</name>
        <dbReference type="ChEBI" id="CHEBI:29105"/>
    </ligand>
</feature>
<comment type="subcellular location">
    <subcellularLocation>
        <location evidence="12">Cytoplasm</location>
    </subcellularLocation>
</comment>
<evidence type="ECO:0000256" key="12">
    <source>
        <dbReference type="HAMAP-Rule" id="MF_02002"/>
    </source>
</evidence>
<evidence type="ECO:0000256" key="11">
    <source>
        <dbReference type="ARBA" id="ARBA00048359"/>
    </source>
</evidence>
<comment type="function">
    <text evidence="10 12">Catalyzes the attachment of isoleucine to tRNA(Ile). As IleRS can inadvertently accommodate and process structurally similar amino acids such as valine, to avoid such errors it has two additional distinct tRNA(Ile)-dependent editing activities. One activity is designated as 'pretransfer' editing and involves the hydrolysis of activated Val-AMP. The other activity is designated 'posttransfer' editing and involves deacylation of mischarged Val-tRNA(Ile).</text>
</comment>
<dbReference type="HAMAP" id="MF_02002">
    <property type="entry name" value="Ile_tRNA_synth_type1"/>
    <property type="match status" value="1"/>
</dbReference>
<dbReference type="RefSeq" id="WP_377815641.1">
    <property type="nucleotide sequence ID" value="NZ_JBHRSJ010000034.1"/>
</dbReference>
<evidence type="ECO:0000259" key="15">
    <source>
        <dbReference type="Pfam" id="PF08264"/>
    </source>
</evidence>
<evidence type="ECO:0000259" key="13">
    <source>
        <dbReference type="Pfam" id="PF00133"/>
    </source>
</evidence>
<dbReference type="InterPro" id="IPR014729">
    <property type="entry name" value="Rossmann-like_a/b/a_fold"/>
</dbReference>
<name>A0ABV7AWL5_9GAMM</name>
<keyword evidence="2 12" id="KW-0963">Cytoplasm</keyword>
<evidence type="ECO:0000313" key="16">
    <source>
        <dbReference type="EMBL" id="MFC2973779.1"/>
    </source>
</evidence>
<evidence type="ECO:0000256" key="3">
    <source>
        <dbReference type="ARBA" id="ARBA00022598"/>
    </source>
</evidence>
<dbReference type="InterPro" id="IPR009008">
    <property type="entry name" value="Val/Leu/Ile-tRNA-synth_edit"/>
</dbReference>
<keyword evidence="9 12" id="KW-0030">Aminoacyl-tRNA synthetase</keyword>
<dbReference type="InterPro" id="IPR013155">
    <property type="entry name" value="M/V/L/I-tRNA-synth_anticd-bd"/>
</dbReference>